<evidence type="ECO:0000313" key="10">
    <source>
        <dbReference type="Proteomes" id="UP000318946"/>
    </source>
</evidence>
<keyword evidence="10" id="KW-1185">Reference proteome</keyword>
<evidence type="ECO:0000256" key="7">
    <source>
        <dbReference type="ARBA" id="ARBA00023326"/>
    </source>
</evidence>
<dbReference type="Pfam" id="PF10503">
    <property type="entry name" value="Esterase_PHB"/>
    <property type="match status" value="1"/>
</dbReference>
<dbReference type="Proteomes" id="UP000318946">
    <property type="component" value="Chromosome"/>
</dbReference>
<dbReference type="Gene3D" id="3.40.50.1820">
    <property type="entry name" value="alpha/beta hydrolase"/>
    <property type="match status" value="1"/>
</dbReference>
<dbReference type="KEGG" id="acou:A5CBH24_11100"/>
<evidence type="ECO:0000256" key="5">
    <source>
        <dbReference type="ARBA" id="ARBA00022801"/>
    </source>
</evidence>
<keyword evidence="5" id="KW-0378">Hydrolase</keyword>
<evidence type="ECO:0000256" key="1">
    <source>
        <dbReference type="ARBA" id="ARBA00004613"/>
    </source>
</evidence>
<dbReference type="OrthoDB" id="9764953at2"/>
<sequence length="290" mass="32231">MKRILPIGILLMLSYSLSAFGTSSPRPAGMTVETCTVDGLERTYRLYLPEGVPDDAPLVFVLHGYGGNFNLDRYGMNEAADRHGFAVCYPQGMKDGRGKTCWNVGYPFQADMTVDDVSFLCELAGLLQDKYGLSRKNTFCTGMSNGGEMCYLLAYSRPDVFAAVAPVSGLTLEWMYRDCDTPAPIPLFEIHGTEDRTSAWEGDLENKGGWGAYLPVEIAVGYWVAANRCVREQTDTLALRRHPVVAHRFVGGTGGNEVWLYEVVDGGHSWAEKDMDTSEEIWHFFGRFVK</sequence>
<dbReference type="GO" id="GO:0045493">
    <property type="term" value="P:xylan catabolic process"/>
    <property type="evidence" value="ECO:0007669"/>
    <property type="project" value="UniProtKB-KW"/>
</dbReference>
<keyword evidence="7" id="KW-0624">Polysaccharide degradation</keyword>
<name>A0A4Y1WSJ9_9BACT</name>
<gene>
    <name evidence="9" type="primary">lpqP</name>
    <name evidence="9" type="ORF">A5CBH24_11100</name>
</gene>
<proteinExistence type="predicted"/>
<protein>
    <recommendedName>
        <fullName evidence="11">Esterase</fullName>
    </recommendedName>
</protein>
<dbReference type="RefSeq" id="WP_141412448.1">
    <property type="nucleotide sequence ID" value="NZ_AP019735.1"/>
</dbReference>
<dbReference type="SUPFAM" id="SSF53474">
    <property type="entry name" value="alpha/beta-Hydrolases"/>
    <property type="match status" value="1"/>
</dbReference>
<dbReference type="InterPro" id="IPR043595">
    <property type="entry name" value="FaeB/C/D"/>
</dbReference>
<dbReference type="GeneID" id="78341828"/>
<evidence type="ECO:0000256" key="8">
    <source>
        <dbReference type="SAM" id="SignalP"/>
    </source>
</evidence>
<organism evidence="9 10">
    <name type="scientific">Alistipes communis</name>
    <dbReference type="NCBI Taxonomy" id="2585118"/>
    <lineage>
        <taxon>Bacteria</taxon>
        <taxon>Pseudomonadati</taxon>
        <taxon>Bacteroidota</taxon>
        <taxon>Bacteroidia</taxon>
        <taxon>Bacteroidales</taxon>
        <taxon>Rikenellaceae</taxon>
        <taxon>Alistipes</taxon>
    </lineage>
</organism>
<evidence type="ECO:0000256" key="2">
    <source>
        <dbReference type="ARBA" id="ARBA00022525"/>
    </source>
</evidence>
<reference evidence="10" key="1">
    <citation type="submission" date="2019-06" db="EMBL/GenBank/DDBJ databases">
        <title>Alistipes onderdonkii subsp. vulgaris subsp. nov., Alistipes dispar sp. nov. and Alistipes communis sp. nov., isolated from human faeces, and creation of Alistipes onderdonkii subsp. onderdonkii subsp. nov.</title>
        <authorList>
            <person name="Sakamoto M."/>
            <person name="Ikeyama N."/>
            <person name="Ogata Y."/>
            <person name="Suda W."/>
            <person name="Iino T."/>
            <person name="Hattori M."/>
            <person name="Ohkuma M."/>
        </authorList>
    </citation>
    <scope>NUCLEOTIDE SEQUENCE [LARGE SCALE GENOMIC DNA]</scope>
    <source>
        <strain evidence="10">5CBH24</strain>
    </source>
</reference>
<accession>A0A4Y1WSJ9</accession>
<evidence type="ECO:0000256" key="3">
    <source>
        <dbReference type="ARBA" id="ARBA00022651"/>
    </source>
</evidence>
<keyword evidence="4 8" id="KW-0732">Signal</keyword>
<dbReference type="PANTHER" id="PTHR38050:SF2">
    <property type="entry name" value="FERULOYL ESTERASE C-RELATED"/>
    <property type="match status" value="1"/>
</dbReference>
<keyword evidence="6" id="KW-0119">Carbohydrate metabolism</keyword>
<feature type="signal peptide" evidence="8">
    <location>
        <begin position="1"/>
        <end position="21"/>
    </location>
</feature>
<dbReference type="EMBL" id="AP019735">
    <property type="protein sequence ID" value="BBL03797.1"/>
    <property type="molecule type" value="Genomic_DNA"/>
</dbReference>
<evidence type="ECO:0000313" key="9">
    <source>
        <dbReference type="EMBL" id="BBL03797.1"/>
    </source>
</evidence>
<keyword evidence="3" id="KW-0858">Xylan degradation</keyword>
<keyword evidence="2" id="KW-0964">Secreted</keyword>
<dbReference type="InterPro" id="IPR010126">
    <property type="entry name" value="Esterase_phb"/>
</dbReference>
<evidence type="ECO:0000256" key="4">
    <source>
        <dbReference type="ARBA" id="ARBA00022729"/>
    </source>
</evidence>
<dbReference type="AlphaFoldDB" id="A0A4Y1WSJ9"/>
<dbReference type="InterPro" id="IPR029058">
    <property type="entry name" value="AB_hydrolase_fold"/>
</dbReference>
<dbReference type="GO" id="GO:0030600">
    <property type="term" value="F:feruloyl esterase activity"/>
    <property type="evidence" value="ECO:0007669"/>
    <property type="project" value="InterPro"/>
</dbReference>
<feature type="chain" id="PRO_5021488628" description="Esterase" evidence="8">
    <location>
        <begin position="22"/>
        <end position="290"/>
    </location>
</feature>
<dbReference type="PANTHER" id="PTHR38050">
    <property type="match status" value="1"/>
</dbReference>
<comment type="subcellular location">
    <subcellularLocation>
        <location evidence="1">Secreted</location>
    </subcellularLocation>
</comment>
<evidence type="ECO:0000256" key="6">
    <source>
        <dbReference type="ARBA" id="ARBA00023277"/>
    </source>
</evidence>
<evidence type="ECO:0008006" key="11">
    <source>
        <dbReference type="Google" id="ProtNLM"/>
    </source>
</evidence>
<dbReference type="GO" id="GO:0005576">
    <property type="term" value="C:extracellular region"/>
    <property type="evidence" value="ECO:0007669"/>
    <property type="project" value="UniProtKB-SubCell"/>
</dbReference>